<dbReference type="AlphaFoldDB" id="A0A1B6NYF4"/>
<gene>
    <name evidence="1" type="ORF">MGSAQ_000050</name>
</gene>
<sequence length="40" mass="5034">MVILNCYSDYLRHVIFINNYLYNERYHCYLRQPMVFNADK</sequence>
<accession>A0A1B6NYF4</accession>
<protein>
    <submittedName>
        <fullName evidence="1">Uncharacterized protein</fullName>
    </submittedName>
</protein>
<dbReference type="EMBL" id="AYSL01000003">
    <property type="protein sequence ID" value="KTF08456.1"/>
    <property type="molecule type" value="Genomic_DNA"/>
</dbReference>
<organism evidence="1">
    <name type="scientific">marine sediment metagenome</name>
    <dbReference type="NCBI Taxonomy" id="412755"/>
    <lineage>
        <taxon>unclassified sequences</taxon>
        <taxon>metagenomes</taxon>
        <taxon>ecological metagenomes</taxon>
    </lineage>
</organism>
<proteinExistence type="predicted"/>
<name>A0A1B6NYF4_9ZZZZ</name>
<reference evidence="1" key="1">
    <citation type="submission" date="2013-11" db="EMBL/GenBank/DDBJ databases">
        <title>Microbial diversity, functional groups and degradation webs in Northern and Southern Mediterranean and Red Sea marine crude oil polluted sites.</title>
        <authorList>
            <person name="Daffonchio D."/>
            <person name="Mapelli F."/>
            <person name="Ferrer M."/>
            <person name="Richter M."/>
            <person name="Cherif A."/>
            <person name="Malkawi H.I."/>
            <person name="Yakimov M.M."/>
            <person name="Abdel-Fattah Y.R."/>
            <person name="Blaghen M."/>
            <person name="Golyshin P.N."/>
            <person name="Kalogerakis N."/>
            <person name="Boon N."/>
            <person name="Magagnini M."/>
            <person name="Fava F."/>
        </authorList>
    </citation>
    <scope>NUCLEOTIDE SEQUENCE</scope>
</reference>
<evidence type="ECO:0000313" key="1">
    <source>
        <dbReference type="EMBL" id="KTF08456.1"/>
    </source>
</evidence>
<comment type="caution">
    <text evidence="1">The sequence shown here is derived from an EMBL/GenBank/DDBJ whole genome shotgun (WGS) entry which is preliminary data.</text>
</comment>